<dbReference type="GO" id="GO:0008289">
    <property type="term" value="F:lipid binding"/>
    <property type="evidence" value="ECO:0007669"/>
    <property type="project" value="UniProtKB-UniRule"/>
</dbReference>
<evidence type="ECO:0000256" key="2">
    <source>
        <dbReference type="PIRNR" id="PIRNR036893"/>
    </source>
</evidence>
<evidence type="ECO:0000256" key="1">
    <source>
        <dbReference type="ARBA" id="ARBA00006889"/>
    </source>
</evidence>
<evidence type="ECO:0000259" key="4">
    <source>
        <dbReference type="Pfam" id="PF08212"/>
    </source>
</evidence>
<dbReference type="GO" id="GO:0009279">
    <property type="term" value="C:cell outer membrane"/>
    <property type="evidence" value="ECO:0007669"/>
    <property type="project" value="UniProtKB-SubCell"/>
</dbReference>
<dbReference type="OrthoDB" id="9793905at2"/>
<gene>
    <name evidence="5" type="ORF">C7444_11549</name>
</gene>
<dbReference type="PRINTS" id="PR01171">
    <property type="entry name" value="BCTLIPOCALIN"/>
</dbReference>
<dbReference type="InterPro" id="IPR002446">
    <property type="entry name" value="Lipocalin_bac"/>
</dbReference>
<dbReference type="Proteomes" id="UP000247811">
    <property type="component" value="Unassembled WGS sequence"/>
</dbReference>
<dbReference type="Pfam" id="PF08212">
    <property type="entry name" value="Lipocalin_2"/>
    <property type="match status" value="1"/>
</dbReference>
<dbReference type="InterPro" id="IPR022272">
    <property type="entry name" value="Lipocalin_CS"/>
</dbReference>
<dbReference type="PIRSF" id="PIRSF036893">
    <property type="entry name" value="Lipocalin_ApoD"/>
    <property type="match status" value="1"/>
</dbReference>
<feature type="lipid moiety-binding region" description="N-palmitoyl cysteine" evidence="3">
    <location>
        <position position="16"/>
    </location>
</feature>
<dbReference type="PROSITE" id="PS00213">
    <property type="entry name" value="LIPOCALIN"/>
    <property type="match status" value="1"/>
</dbReference>
<accession>A0A318H0Z4</accession>
<dbReference type="PANTHER" id="PTHR10612:SF34">
    <property type="entry name" value="APOLIPOPROTEIN D"/>
    <property type="match status" value="1"/>
</dbReference>
<evidence type="ECO:0000256" key="3">
    <source>
        <dbReference type="PIRSR" id="PIRSR036893-52"/>
    </source>
</evidence>
<evidence type="ECO:0000313" key="6">
    <source>
        <dbReference type="Proteomes" id="UP000247811"/>
    </source>
</evidence>
<keyword evidence="2 3" id="KW-0449">Lipoprotein</keyword>
<comment type="similarity">
    <text evidence="1 2">Belongs to the calycin superfamily. Lipocalin family.</text>
</comment>
<dbReference type="PROSITE" id="PS51257">
    <property type="entry name" value="PROKAR_LIPOPROTEIN"/>
    <property type="match status" value="1"/>
</dbReference>
<dbReference type="AlphaFoldDB" id="A0A318H0Z4"/>
<dbReference type="Gene3D" id="2.40.128.20">
    <property type="match status" value="1"/>
</dbReference>
<dbReference type="GO" id="GO:0006950">
    <property type="term" value="P:response to stress"/>
    <property type="evidence" value="ECO:0007669"/>
    <property type="project" value="UniProtKB-ARBA"/>
</dbReference>
<comment type="function">
    <text evidence="2">Involved in the storage or transport of lipids necessary for membrane maintenance under stressful conditions. Displays a binding preference for lysophospholipids.</text>
</comment>
<proteinExistence type="inferred from homology"/>
<name>A0A318H0Z4_9BURK</name>
<keyword evidence="3" id="KW-0564">Palmitate</keyword>
<protein>
    <recommendedName>
        <fullName evidence="2">Outer membrane lipoprotein Blc</fullName>
    </recommendedName>
</protein>
<dbReference type="RefSeq" id="WP_110401665.1">
    <property type="nucleotide sequence ID" value="NZ_QJJS01000015.1"/>
</dbReference>
<feature type="domain" description="Lipocalin/cytosolic fatty-acid binding" evidence="4">
    <location>
        <begin position="30"/>
        <end position="166"/>
    </location>
</feature>
<comment type="caution">
    <text evidence="5">The sequence shown here is derived from an EMBL/GenBank/DDBJ whole genome shotgun (WGS) entry which is preliminary data.</text>
</comment>
<dbReference type="InterPro" id="IPR047202">
    <property type="entry name" value="Lipocalin_Blc-like_dom"/>
</dbReference>
<organism evidence="5 6">
    <name type="scientific">Sphaerotilus hippei</name>
    <dbReference type="NCBI Taxonomy" id="744406"/>
    <lineage>
        <taxon>Bacteria</taxon>
        <taxon>Pseudomonadati</taxon>
        <taxon>Pseudomonadota</taxon>
        <taxon>Betaproteobacteria</taxon>
        <taxon>Burkholderiales</taxon>
        <taxon>Sphaerotilaceae</taxon>
        <taxon>Sphaerotilus</taxon>
    </lineage>
</organism>
<comment type="subunit">
    <text evidence="2">Homodimer.</text>
</comment>
<keyword evidence="2" id="KW-0472">Membrane</keyword>
<dbReference type="InterPro" id="IPR022271">
    <property type="entry name" value="Lipocalin_ApoD"/>
</dbReference>
<dbReference type="PANTHER" id="PTHR10612">
    <property type="entry name" value="APOLIPOPROTEIN D"/>
    <property type="match status" value="1"/>
</dbReference>
<dbReference type="CDD" id="cd19438">
    <property type="entry name" value="lipocalin_Blc-like"/>
    <property type="match status" value="1"/>
</dbReference>
<dbReference type="InterPro" id="IPR012674">
    <property type="entry name" value="Calycin"/>
</dbReference>
<reference evidence="5 6" key="1">
    <citation type="submission" date="2018-05" db="EMBL/GenBank/DDBJ databases">
        <title>Genomic Encyclopedia of Type Strains, Phase IV (KMG-IV): sequencing the most valuable type-strain genomes for metagenomic binning, comparative biology and taxonomic classification.</title>
        <authorList>
            <person name="Goeker M."/>
        </authorList>
    </citation>
    <scope>NUCLEOTIDE SEQUENCE [LARGE SCALE GENOMIC DNA]</scope>
    <source>
        <strain evidence="5 6">DSM 566</strain>
    </source>
</reference>
<comment type="subcellular location">
    <subcellularLocation>
        <location evidence="2">Cell outer membrane</location>
    </subcellularLocation>
</comment>
<dbReference type="SUPFAM" id="SSF50814">
    <property type="entry name" value="Lipocalins"/>
    <property type="match status" value="1"/>
</dbReference>
<keyword evidence="6" id="KW-1185">Reference proteome</keyword>
<feature type="lipid moiety-binding region" description="S-diacylglycerol cysteine" evidence="3">
    <location>
        <position position="16"/>
    </location>
</feature>
<keyword evidence="2" id="KW-0446">Lipid-binding</keyword>
<evidence type="ECO:0000313" key="5">
    <source>
        <dbReference type="EMBL" id="PXW94155.1"/>
    </source>
</evidence>
<keyword evidence="2" id="KW-0998">Cell outer membrane</keyword>
<dbReference type="InterPro" id="IPR000566">
    <property type="entry name" value="Lipocln_cytosolic_FA-bd_dom"/>
</dbReference>
<sequence>MRWMAGLTALVMLAGCASTPVEPLPVVASVDLERYLGIWHEVASLPNRFQSGCVADTQAEYRRVDGAIEVRNRCRRADGQFESVTGVAKVVPDSGNAKLRVSFFRPFYGNYWVLALDPDYRWALVGEPGRRFGWVLSRTPVLPAADLEAALARAAALGYDRGAFRLSPPQP</sequence>
<dbReference type="EMBL" id="QJJS01000015">
    <property type="protein sequence ID" value="PXW94155.1"/>
    <property type="molecule type" value="Genomic_DNA"/>
</dbReference>